<dbReference type="EMBL" id="GECU01004222">
    <property type="protein sequence ID" value="JAT03485.1"/>
    <property type="molecule type" value="Transcribed_RNA"/>
</dbReference>
<feature type="non-terminal residue" evidence="1">
    <location>
        <position position="136"/>
    </location>
</feature>
<reference evidence="1" key="1">
    <citation type="submission" date="2015-11" db="EMBL/GenBank/DDBJ databases">
        <title>De novo transcriptome assembly of four potential Pierce s Disease insect vectors from Arizona vineyards.</title>
        <authorList>
            <person name="Tassone E.E."/>
        </authorList>
    </citation>
    <scope>NUCLEOTIDE SEQUENCE</scope>
</reference>
<dbReference type="AlphaFoldDB" id="A0A1B6JWA7"/>
<gene>
    <name evidence="1" type="ORF">g.59029</name>
</gene>
<protein>
    <submittedName>
        <fullName evidence="1">Uncharacterized protein</fullName>
    </submittedName>
</protein>
<feature type="non-terminal residue" evidence="1">
    <location>
        <position position="1"/>
    </location>
</feature>
<accession>A0A1B6JWA7</accession>
<proteinExistence type="predicted"/>
<name>A0A1B6JWA7_9HEMI</name>
<evidence type="ECO:0000313" key="1">
    <source>
        <dbReference type="EMBL" id="JAT03485.1"/>
    </source>
</evidence>
<organism evidence="1">
    <name type="scientific">Homalodisca liturata</name>
    <dbReference type="NCBI Taxonomy" id="320908"/>
    <lineage>
        <taxon>Eukaryota</taxon>
        <taxon>Metazoa</taxon>
        <taxon>Ecdysozoa</taxon>
        <taxon>Arthropoda</taxon>
        <taxon>Hexapoda</taxon>
        <taxon>Insecta</taxon>
        <taxon>Pterygota</taxon>
        <taxon>Neoptera</taxon>
        <taxon>Paraneoptera</taxon>
        <taxon>Hemiptera</taxon>
        <taxon>Auchenorrhyncha</taxon>
        <taxon>Membracoidea</taxon>
        <taxon>Cicadellidae</taxon>
        <taxon>Cicadellinae</taxon>
        <taxon>Proconiini</taxon>
        <taxon>Homalodisca</taxon>
    </lineage>
</organism>
<sequence length="136" mass="15306">FDLTASNITFGITEIQENISLGFIRNSKIPFVDIFGVSSINNYTHPSESQTAHQFVDEDLLNTLNYSDFKLERAPMINNNNSTNYLLDTNIELNKGASTLSRFKNSSSMISLDRNLSNPSFTYLSYLPVTTSSHRP</sequence>